<name>A0A2V3A049_9BACI</name>
<reference evidence="2 3" key="1">
    <citation type="submission" date="2018-05" db="EMBL/GenBank/DDBJ databases">
        <title>Freshwater and sediment microbial communities from various areas in North America, analyzing microbe dynamics in response to fracking.</title>
        <authorList>
            <person name="Lamendella R."/>
        </authorList>
    </citation>
    <scope>NUCLEOTIDE SEQUENCE [LARGE SCALE GENOMIC DNA]</scope>
    <source>
        <strain evidence="2 3">15_TX</strain>
    </source>
</reference>
<dbReference type="OrthoDB" id="2924197at2"/>
<organism evidence="2 3">
    <name type="scientific">Cytobacillus oceanisediminis</name>
    <dbReference type="NCBI Taxonomy" id="665099"/>
    <lineage>
        <taxon>Bacteria</taxon>
        <taxon>Bacillati</taxon>
        <taxon>Bacillota</taxon>
        <taxon>Bacilli</taxon>
        <taxon>Bacillales</taxon>
        <taxon>Bacillaceae</taxon>
        <taxon>Cytobacillus</taxon>
    </lineage>
</organism>
<keyword evidence="1" id="KW-0472">Membrane</keyword>
<dbReference type="Proteomes" id="UP000247150">
    <property type="component" value="Unassembled WGS sequence"/>
</dbReference>
<evidence type="ECO:0000313" key="2">
    <source>
        <dbReference type="EMBL" id="PWW30156.1"/>
    </source>
</evidence>
<proteinExistence type="predicted"/>
<dbReference type="AlphaFoldDB" id="A0A2V3A049"/>
<keyword evidence="1" id="KW-1133">Transmembrane helix</keyword>
<sequence length="262" mass="30690">MNIQQYYRNTADISLNSSLAALVPPSFLLIYAIIAAPPINLFLFVTPFVIYSFFCYQIYLLNKQRADEIVDRGLSSSSPYARPLLSQSNALIAFMPAPSLRMVIFDSEGRRRGEIRDMHMWKLRWFLPYSFDCFFSKKLGIFNDADDLEAIIIFKKTRIEILDGKGSAKELIFFKKEGRILIYKHNNERYYIPKTFFYTDLQVYKGDSNRIARFRKGWMPLDWGQRFKDPNTPVLSFEAGVAAEEKVRIYAIFACIFHYRNH</sequence>
<protein>
    <submittedName>
        <fullName evidence="2">Uncharacterized protein</fullName>
    </submittedName>
</protein>
<dbReference type="RefSeq" id="WP_110064046.1">
    <property type="nucleotide sequence ID" value="NZ_QGTW01000003.1"/>
</dbReference>
<dbReference type="EMBL" id="QGTW01000003">
    <property type="protein sequence ID" value="PWW30156.1"/>
    <property type="molecule type" value="Genomic_DNA"/>
</dbReference>
<gene>
    <name evidence="2" type="ORF">DFO73_10338</name>
</gene>
<accession>A0A2V3A049</accession>
<comment type="caution">
    <text evidence="2">The sequence shown here is derived from an EMBL/GenBank/DDBJ whole genome shotgun (WGS) entry which is preliminary data.</text>
</comment>
<feature type="transmembrane region" description="Helical" evidence="1">
    <location>
        <begin position="41"/>
        <end position="62"/>
    </location>
</feature>
<evidence type="ECO:0000256" key="1">
    <source>
        <dbReference type="SAM" id="Phobius"/>
    </source>
</evidence>
<keyword evidence="1" id="KW-0812">Transmembrane</keyword>
<feature type="transmembrane region" description="Helical" evidence="1">
    <location>
        <begin position="12"/>
        <end position="35"/>
    </location>
</feature>
<evidence type="ECO:0000313" key="3">
    <source>
        <dbReference type="Proteomes" id="UP000247150"/>
    </source>
</evidence>